<evidence type="ECO:0000313" key="2">
    <source>
        <dbReference type="EMBL" id="KAK1794952.1"/>
    </source>
</evidence>
<accession>A0AAD8Z8T5</accession>
<protein>
    <submittedName>
        <fullName evidence="2">Uncharacterized protein</fullName>
    </submittedName>
</protein>
<proteinExistence type="predicted"/>
<feature type="non-terminal residue" evidence="2">
    <location>
        <position position="1"/>
    </location>
</feature>
<evidence type="ECO:0000313" key="3">
    <source>
        <dbReference type="Proteomes" id="UP001239994"/>
    </source>
</evidence>
<dbReference type="AlphaFoldDB" id="A0AAD8Z8T5"/>
<dbReference type="Proteomes" id="UP001239994">
    <property type="component" value="Unassembled WGS sequence"/>
</dbReference>
<comment type="caution">
    <text evidence="2">The sequence shown here is derived from an EMBL/GenBank/DDBJ whole genome shotgun (WGS) entry which is preliminary data.</text>
</comment>
<feature type="region of interest" description="Disordered" evidence="1">
    <location>
        <begin position="1"/>
        <end position="87"/>
    </location>
</feature>
<evidence type="ECO:0000256" key="1">
    <source>
        <dbReference type="SAM" id="MobiDB-lite"/>
    </source>
</evidence>
<sequence length="138" mass="14640">MASPLSRPVMSSSPGVHSYRACVPSGKSSKKAVASPVPEPKAVALPGVSHSTYARKPKETTSLVSTAGVPSWTRTSPQPAPGAPAGFPSRPVTSCPFQCTHYWMKHQCPAANRCFANFHPLAAYLLLVPDTYPARLPL</sequence>
<keyword evidence="3" id="KW-1185">Reference proteome</keyword>
<organism evidence="2 3">
    <name type="scientific">Electrophorus voltai</name>
    <dbReference type="NCBI Taxonomy" id="2609070"/>
    <lineage>
        <taxon>Eukaryota</taxon>
        <taxon>Metazoa</taxon>
        <taxon>Chordata</taxon>
        <taxon>Craniata</taxon>
        <taxon>Vertebrata</taxon>
        <taxon>Euteleostomi</taxon>
        <taxon>Actinopterygii</taxon>
        <taxon>Neopterygii</taxon>
        <taxon>Teleostei</taxon>
        <taxon>Ostariophysi</taxon>
        <taxon>Gymnotiformes</taxon>
        <taxon>Gymnotoidei</taxon>
        <taxon>Gymnotidae</taxon>
        <taxon>Electrophorus</taxon>
    </lineage>
</organism>
<gene>
    <name evidence="2" type="ORF">P4O66_010146</name>
</gene>
<dbReference type="EMBL" id="JAROKS010000016">
    <property type="protein sequence ID" value="KAK1794952.1"/>
    <property type="molecule type" value="Genomic_DNA"/>
</dbReference>
<name>A0AAD8Z8T5_9TELE</name>
<reference evidence="2" key="1">
    <citation type="submission" date="2023-03" db="EMBL/GenBank/DDBJ databases">
        <title>Electrophorus voltai genome.</title>
        <authorList>
            <person name="Bian C."/>
        </authorList>
    </citation>
    <scope>NUCLEOTIDE SEQUENCE</scope>
    <source>
        <strain evidence="2">CB-2022</strain>
        <tissue evidence="2">Muscle</tissue>
    </source>
</reference>